<name>A0A543G0G5_9FLAO</name>
<reference evidence="1 2" key="1">
    <citation type="submission" date="2019-06" db="EMBL/GenBank/DDBJ databases">
        <title>Genomic Encyclopedia of Archaeal and Bacterial Type Strains, Phase II (KMG-II): from individual species to whole genera.</title>
        <authorList>
            <person name="Goeker M."/>
        </authorList>
    </citation>
    <scope>NUCLEOTIDE SEQUENCE [LARGE SCALE GENOMIC DNA]</scope>
    <source>
        <strain evidence="1 2">DSM 24789</strain>
    </source>
</reference>
<evidence type="ECO:0000313" key="2">
    <source>
        <dbReference type="Proteomes" id="UP000320773"/>
    </source>
</evidence>
<organism evidence="1 2">
    <name type="scientific">Flavobacterium branchiophilum</name>
    <dbReference type="NCBI Taxonomy" id="55197"/>
    <lineage>
        <taxon>Bacteria</taxon>
        <taxon>Pseudomonadati</taxon>
        <taxon>Bacteroidota</taxon>
        <taxon>Flavobacteriia</taxon>
        <taxon>Flavobacteriales</taxon>
        <taxon>Flavobacteriaceae</taxon>
        <taxon>Flavobacterium</taxon>
    </lineage>
</organism>
<proteinExistence type="predicted"/>
<evidence type="ECO:0000313" key="1">
    <source>
        <dbReference type="EMBL" id="TQM39580.1"/>
    </source>
</evidence>
<comment type="caution">
    <text evidence="1">The sequence shown here is derived from an EMBL/GenBank/DDBJ whole genome shotgun (WGS) entry which is preliminary data.</text>
</comment>
<dbReference type="AlphaFoldDB" id="A0A543G0G5"/>
<accession>A0A543G0G5</accession>
<protein>
    <submittedName>
        <fullName evidence="1">Uncharacterized protein</fullName>
    </submittedName>
</protein>
<dbReference type="RefSeq" id="WP_089079348.1">
    <property type="nucleotide sequence ID" value="NZ_VFPJ01000001.1"/>
</dbReference>
<dbReference type="Proteomes" id="UP000320773">
    <property type="component" value="Unassembled WGS sequence"/>
</dbReference>
<gene>
    <name evidence="1" type="ORF">BC670_0384</name>
</gene>
<sequence length="166" mass="19447">MNFYTIQLGQKRSQVRLKSKVKYDMFTIFPSLSFIKENNIFYVDEGNKFFDFIGDQGPLEFMSERTKSIIEKNKINGINFFPIILENYDLKYYGYVEEFKFNSLCEYDEDGDFIHGTIKVDMSSWDGKTDIFSIKDCGATVCTPRVKGILEKAKITNIEFEELSKY</sequence>
<dbReference type="EMBL" id="VFPJ01000001">
    <property type="protein sequence ID" value="TQM39580.1"/>
    <property type="molecule type" value="Genomic_DNA"/>
</dbReference>